<organism evidence="2 3">
    <name type="scientific">Candidatus Allocopromorpha excrementipullorum</name>
    <dbReference type="NCBI Taxonomy" id="2840743"/>
    <lineage>
        <taxon>Bacteria</taxon>
        <taxon>Bacillati</taxon>
        <taxon>Bacillota</taxon>
        <taxon>Clostridia</taxon>
        <taxon>Eubacteriales</taxon>
        <taxon>Eubacteriaceae</taxon>
        <taxon>Eubacteriaceae incertae sedis</taxon>
        <taxon>Candidatus Allocopromorpha</taxon>
    </lineage>
</organism>
<evidence type="ECO:0000259" key="1">
    <source>
        <dbReference type="Pfam" id="PF01979"/>
    </source>
</evidence>
<dbReference type="SUPFAM" id="SSF51338">
    <property type="entry name" value="Composite domain of metallo-dependent hydrolases"/>
    <property type="match status" value="1"/>
</dbReference>
<dbReference type="AlphaFoldDB" id="A0A9D1N7Q8"/>
<reference evidence="2" key="2">
    <citation type="journal article" date="2021" name="PeerJ">
        <title>Extensive microbial diversity within the chicken gut microbiome revealed by metagenomics and culture.</title>
        <authorList>
            <person name="Gilroy R."/>
            <person name="Ravi A."/>
            <person name="Getino M."/>
            <person name="Pursley I."/>
            <person name="Horton D.L."/>
            <person name="Alikhan N.F."/>
            <person name="Baker D."/>
            <person name="Gharbi K."/>
            <person name="Hall N."/>
            <person name="Watson M."/>
            <person name="Adriaenssens E.M."/>
            <person name="Foster-Nyarko E."/>
            <person name="Jarju S."/>
            <person name="Secka A."/>
            <person name="Antonio M."/>
            <person name="Oren A."/>
            <person name="Chaudhuri R.R."/>
            <person name="La Ragione R."/>
            <person name="Hildebrand F."/>
            <person name="Pallen M.J."/>
        </authorList>
    </citation>
    <scope>NUCLEOTIDE SEQUENCE</scope>
    <source>
        <strain evidence="2">ChiSjej4B22-8349</strain>
    </source>
</reference>
<reference evidence="2" key="1">
    <citation type="submission" date="2020-10" db="EMBL/GenBank/DDBJ databases">
        <authorList>
            <person name="Gilroy R."/>
        </authorList>
    </citation>
    <scope>NUCLEOTIDE SEQUENCE</scope>
    <source>
        <strain evidence="2">ChiSjej4B22-8349</strain>
    </source>
</reference>
<dbReference type="InterPro" id="IPR011059">
    <property type="entry name" value="Metal-dep_hydrolase_composite"/>
</dbReference>
<feature type="domain" description="Amidohydrolase-related" evidence="1">
    <location>
        <begin position="61"/>
        <end position="413"/>
    </location>
</feature>
<protein>
    <submittedName>
        <fullName evidence="2">Amidohydrolase family protein</fullName>
    </submittedName>
</protein>
<dbReference type="InterPro" id="IPR051781">
    <property type="entry name" value="Metallo-dep_Hydrolase"/>
</dbReference>
<dbReference type="GO" id="GO:0016810">
    <property type="term" value="F:hydrolase activity, acting on carbon-nitrogen (but not peptide) bonds"/>
    <property type="evidence" value="ECO:0007669"/>
    <property type="project" value="InterPro"/>
</dbReference>
<gene>
    <name evidence="2" type="ORF">IAD25_08305</name>
</gene>
<dbReference type="Gene3D" id="2.30.40.10">
    <property type="entry name" value="Urease, subunit C, domain 1"/>
    <property type="match status" value="1"/>
</dbReference>
<dbReference type="EMBL" id="DVOB01000176">
    <property type="protein sequence ID" value="HIU96688.1"/>
    <property type="molecule type" value="Genomic_DNA"/>
</dbReference>
<evidence type="ECO:0000313" key="2">
    <source>
        <dbReference type="EMBL" id="HIU96688.1"/>
    </source>
</evidence>
<dbReference type="CDD" id="cd01299">
    <property type="entry name" value="Met_dep_hydrolase_A"/>
    <property type="match status" value="1"/>
</dbReference>
<dbReference type="Gene3D" id="3.20.20.140">
    <property type="entry name" value="Metal-dependent hydrolases"/>
    <property type="match status" value="1"/>
</dbReference>
<accession>A0A9D1N7Q8</accession>
<dbReference type="PANTHER" id="PTHR43135:SF3">
    <property type="entry name" value="ALPHA-D-RIBOSE 1-METHYLPHOSPHONATE 5-TRIPHOSPHATE DIPHOSPHATASE"/>
    <property type="match status" value="1"/>
</dbReference>
<dbReference type="InterPro" id="IPR032466">
    <property type="entry name" value="Metal_Hydrolase"/>
</dbReference>
<dbReference type="Proteomes" id="UP000824130">
    <property type="component" value="Unassembled WGS sequence"/>
</dbReference>
<name>A0A9D1N7Q8_9FIRM</name>
<evidence type="ECO:0000313" key="3">
    <source>
        <dbReference type="Proteomes" id="UP000824130"/>
    </source>
</evidence>
<dbReference type="PANTHER" id="PTHR43135">
    <property type="entry name" value="ALPHA-D-RIBOSE 1-METHYLPHOSPHONATE 5-TRIPHOSPHATE DIPHOSPHATASE"/>
    <property type="match status" value="1"/>
</dbReference>
<sequence length="423" mass="46017">MHKTVFKGGLLIDGTGKSAVENSTVLIEDGKIVYAGPADEAPSTDLTSPDDCQVIDITGRTIMPGLVDTHLHFSGNLTENDSDWVMEDNIQKAVVAVQQAHECLETGLTTVGEISRFGIHIRNMVEAGVMQGPRIVATGLGFCATAGHGDSHLLSIEQNKAAHPWAECVDSPWDLRKAVRRRLRENPDAIKIWATGGGIWRWEAGMDPHYTPEEIQAVAEECQIRGIPLWSHCFGSAAPSVKAGADFIIHGWELDDETIDTMAEKGIMLCPTISFLPAWFETYPPKYVPEIHDRFPGETVTEKELNRIYDNLRKAFAKGVVLTIGSDSFNSKITPYGDTAIGEIYEFISKAGIGEMDTIVAATLNGAKALRVDDITGSLEAGKSADLLVLDGNPLDDIKAIATDKMAVIMKEGEFIKNQLQAN</sequence>
<proteinExistence type="predicted"/>
<dbReference type="Pfam" id="PF01979">
    <property type="entry name" value="Amidohydro_1"/>
    <property type="match status" value="1"/>
</dbReference>
<dbReference type="SUPFAM" id="SSF51556">
    <property type="entry name" value="Metallo-dependent hydrolases"/>
    <property type="match status" value="1"/>
</dbReference>
<dbReference type="InterPro" id="IPR057744">
    <property type="entry name" value="OTAase-like"/>
</dbReference>
<comment type="caution">
    <text evidence="2">The sequence shown here is derived from an EMBL/GenBank/DDBJ whole genome shotgun (WGS) entry which is preliminary data.</text>
</comment>
<dbReference type="InterPro" id="IPR006680">
    <property type="entry name" value="Amidohydro-rel"/>
</dbReference>